<feature type="signal peptide" evidence="4">
    <location>
        <begin position="1"/>
        <end position="22"/>
    </location>
</feature>
<feature type="coiled-coil region" evidence="2">
    <location>
        <begin position="432"/>
        <end position="459"/>
    </location>
</feature>
<evidence type="ECO:0000313" key="7">
    <source>
        <dbReference type="Proteomes" id="UP000681315"/>
    </source>
</evidence>
<comment type="caution">
    <text evidence="6">The sequence shown here is derived from an EMBL/GenBank/DDBJ whole genome shotgun (WGS) entry which is preliminary data.</text>
</comment>
<dbReference type="PANTHER" id="PTHR34220">
    <property type="entry name" value="SENSOR HISTIDINE KINASE YPDA"/>
    <property type="match status" value="1"/>
</dbReference>
<dbReference type="InterPro" id="IPR050640">
    <property type="entry name" value="Bact_2-comp_sensor_kinase"/>
</dbReference>
<dbReference type="SMART" id="SM00028">
    <property type="entry name" value="TPR"/>
    <property type="match status" value="4"/>
</dbReference>
<keyword evidence="4" id="KW-0732">Signal</keyword>
<evidence type="ECO:0000256" key="1">
    <source>
        <dbReference type="PROSITE-ProRule" id="PRU00339"/>
    </source>
</evidence>
<dbReference type="PANTHER" id="PTHR34220:SF7">
    <property type="entry name" value="SENSOR HISTIDINE KINASE YPDA"/>
    <property type="match status" value="1"/>
</dbReference>
<keyword evidence="3" id="KW-1133">Transmembrane helix</keyword>
<dbReference type="InterPro" id="IPR010559">
    <property type="entry name" value="Sig_transdc_His_kin_internal"/>
</dbReference>
<dbReference type="SUPFAM" id="SSF48452">
    <property type="entry name" value="TPR-like"/>
    <property type="match status" value="1"/>
</dbReference>
<feature type="repeat" description="TPR" evidence="1">
    <location>
        <begin position="355"/>
        <end position="388"/>
    </location>
</feature>
<feature type="repeat" description="TPR" evidence="1">
    <location>
        <begin position="158"/>
        <end position="191"/>
    </location>
</feature>
<feature type="domain" description="Signal transduction histidine kinase internal region" evidence="5">
    <location>
        <begin position="514"/>
        <end position="592"/>
    </location>
</feature>
<dbReference type="InterPro" id="IPR008969">
    <property type="entry name" value="CarboxyPept-like_regulatory"/>
</dbReference>
<dbReference type="Gene3D" id="2.60.40.1120">
    <property type="entry name" value="Carboxypeptidase-like, regulatory domain"/>
    <property type="match status" value="1"/>
</dbReference>
<feature type="chain" id="PRO_5047053270" evidence="4">
    <location>
        <begin position="23"/>
        <end position="719"/>
    </location>
</feature>
<reference evidence="6 7" key="1">
    <citation type="submission" date="2021-03" db="EMBL/GenBank/DDBJ databases">
        <title>Gelidibacter sp. nov., isolated from costal sediment.</title>
        <authorList>
            <person name="Lun K.-Y."/>
        </authorList>
    </citation>
    <scope>NUCLEOTIDE SEQUENCE [LARGE SCALE GENOMIC DNA]</scope>
    <source>
        <strain evidence="6 7">DF109</strain>
    </source>
</reference>
<evidence type="ECO:0000259" key="5">
    <source>
        <dbReference type="Pfam" id="PF06580"/>
    </source>
</evidence>
<evidence type="ECO:0000256" key="4">
    <source>
        <dbReference type="SAM" id="SignalP"/>
    </source>
</evidence>
<evidence type="ECO:0000313" key="6">
    <source>
        <dbReference type="EMBL" id="MBO3097132.1"/>
    </source>
</evidence>
<keyword evidence="3" id="KW-0812">Transmembrane</keyword>
<dbReference type="Gene3D" id="1.25.40.10">
    <property type="entry name" value="Tetratricopeptide repeat domain"/>
    <property type="match status" value="3"/>
</dbReference>
<dbReference type="Gene3D" id="3.30.565.10">
    <property type="entry name" value="Histidine kinase-like ATPase, C-terminal domain"/>
    <property type="match status" value="1"/>
</dbReference>
<gene>
    <name evidence="6" type="ORF">J4051_02545</name>
</gene>
<dbReference type="SUPFAM" id="SSF55874">
    <property type="entry name" value="ATPase domain of HSP90 chaperone/DNA topoisomerase II/histidine kinase"/>
    <property type="match status" value="1"/>
</dbReference>
<dbReference type="InterPro" id="IPR019734">
    <property type="entry name" value="TPR_rpt"/>
</dbReference>
<accession>A0ABS3SQ96</accession>
<dbReference type="InterPro" id="IPR036890">
    <property type="entry name" value="HATPase_C_sf"/>
</dbReference>
<keyword evidence="1" id="KW-0802">TPR repeat</keyword>
<dbReference type="RefSeq" id="WP_208232179.1">
    <property type="nucleotide sequence ID" value="NZ_JAGEVG010000002.1"/>
</dbReference>
<dbReference type="EMBL" id="JAGEVG010000002">
    <property type="protein sequence ID" value="MBO3097132.1"/>
    <property type="molecule type" value="Genomic_DNA"/>
</dbReference>
<sequence length="719" mass="82723">MRKILKYLLIIILCFTTQYIGAQESENKQAKFIVRGSVRESDTYKPISKVNIEVNGGAYTVTGSDGEFRIQVKKGDELAIRHKDFETVYYTITSNERISVEVKPTLRESTSDSKYKRSLQNFNALIDSALVYQKKDAEKSIQFITEALLQSTSSKENADAYEVLGDVYVHWKQYDLAVSNYRISLQNSDSNEVDLKLAAAYRNNKSYQESIALYKSINTSSLSNWQLTILYEGLGDTYVAIKAYDKAIVNYKKGLIVAQEHLINPKITDLNSKIAQTYNISGKTNQAQDYFKNSLSLASKENKARSVKEKVTVADFQNTNRLYSDEIELRKEALKDIEEIEKESVMDNESPLTSQKQNYKIGSAYFAKKDYENAIPYLEKSIREANKKEDLIVEKDATRKLSDVYYDAGDYKMALATYKAYTEVVDELYIKKEQELSQAARFNRNITEKQNRITTLESDNKLSESLFQLTTERNKRQELIIYSLVGGVLLLLVTAYFMYKYIKQQRLANNLLALKSLRSQMNPHFIFNALNSVNSFIASNDERTANKYLSDFSQLMRAVLENSDEDFIPLNKEIELLELYTKLEHFRFKDKFDYSITVDESINIDEYQIPPMLLQPYVENAVWHGLRYKLEKGHLDIDICKKSNTEITITITDDGIGRQQSKALKTENQKKQNSKGMGNIKKRVAILNEMYKDKVDVFVDDFQDAEDVGTKVVVTLKKD</sequence>
<dbReference type="Proteomes" id="UP000681315">
    <property type="component" value="Unassembled WGS sequence"/>
</dbReference>
<dbReference type="SUPFAM" id="SSF49464">
    <property type="entry name" value="Carboxypeptidase regulatory domain-like"/>
    <property type="match status" value="1"/>
</dbReference>
<organism evidence="6 7">
    <name type="scientific">Gelidibacter pelagius</name>
    <dbReference type="NCBI Taxonomy" id="2819985"/>
    <lineage>
        <taxon>Bacteria</taxon>
        <taxon>Pseudomonadati</taxon>
        <taxon>Bacteroidota</taxon>
        <taxon>Flavobacteriia</taxon>
        <taxon>Flavobacteriales</taxon>
        <taxon>Flavobacteriaceae</taxon>
        <taxon>Gelidibacter</taxon>
    </lineage>
</organism>
<name>A0ABS3SQ96_9FLAO</name>
<keyword evidence="2" id="KW-0175">Coiled coil</keyword>
<protein>
    <submittedName>
        <fullName evidence="6">Histidine kinase</fullName>
    </submittedName>
</protein>
<feature type="transmembrane region" description="Helical" evidence="3">
    <location>
        <begin position="479"/>
        <end position="499"/>
    </location>
</feature>
<keyword evidence="6" id="KW-0808">Transferase</keyword>
<proteinExistence type="predicted"/>
<dbReference type="Pfam" id="PF13424">
    <property type="entry name" value="TPR_12"/>
    <property type="match status" value="1"/>
</dbReference>
<evidence type="ECO:0000256" key="3">
    <source>
        <dbReference type="SAM" id="Phobius"/>
    </source>
</evidence>
<evidence type="ECO:0000256" key="2">
    <source>
        <dbReference type="SAM" id="Coils"/>
    </source>
</evidence>
<dbReference type="Pfam" id="PF06580">
    <property type="entry name" value="His_kinase"/>
    <property type="match status" value="1"/>
</dbReference>
<keyword evidence="3" id="KW-0472">Membrane</keyword>
<dbReference type="PROSITE" id="PS50005">
    <property type="entry name" value="TPR"/>
    <property type="match status" value="2"/>
</dbReference>
<keyword evidence="6" id="KW-0418">Kinase</keyword>
<dbReference type="InterPro" id="IPR011990">
    <property type="entry name" value="TPR-like_helical_dom_sf"/>
</dbReference>
<keyword evidence="7" id="KW-1185">Reference proteome</keyword>
<dbReference type="GO" id="GO:0016301">
    <property type="term" value="F:kinase activity"/>
    <property type="evidence" value="ECO:0007669"/>
    <property type="project" value="UniProtKB-KW"/>
</dbReference>